<organism evidence="1 2">
    <name type="scientific">Myroides pelagicus</name>
    <dbReference type="NCBI Taxonomy" id="270914"/>
    <lineage>
        <taxon>Bacteria</taxon>
        <taxon>Pseudomonadati</taxon>
        <taxon>Bacteroidota</taxon>
        <taxon>Flavobacteriia</taxon>
        <taxon>Flavobacteriales</taxon>
        <taxon>Flavobacteriaceae</taxon>
        <taxon>Myroides</taxon>
    </lineage>
</organism>
<dbReference type="AlphaFoldDB" id="A0A7K1GL08"/>
<name>A0A7K1GL08_9FLAO</name>
<dbReference type="OrthoDB" id="627374at2"/>
<sequence>MKLIAYEKTPFQVHFSFHRLINEIEMFVKDNSHSAAKRVYYEDLMERTRQVPELSVFVNEAIIAENRDLINELFEVLFPKGLQDNEIKAISMPFQSLMFNHTRRFRKIIDESGGNYDMEIRNFSAHQYYISCCCIIMNSYFDCDFDTSYPLFVDLLDSKGIIHHYRVLYNADFVEVFPTENALMLTREDIELLQDNYDDLDLWIKYFPQESWILRGFGIVSLVDVTVENALSLLKENFLKTELQREPIGSTLDQLFSSIFKVPNLKVGFTPLEFDRLIQIETRDIMALNSYLIDDDSREMVMSAQAYEKVVRQEEYYAISDVDKECLLPEEARMCKHLQRRGIKSCLFSPLVISSGIEGILEIVSDDTRAIHSVNSRKLNALLPIISETFERVKTDLLNHVEAIIQREFTTIHPSVYWKFLEEAKRNYVESVIEKDYYINPISFPDVFPLYGEIDIKGSSQLRNVAIIKDLVEQLELLMKILASAKLGLGTLILEKHSFRLTAYLRELQTSFYSGLERKIEHYIKEEIHPFLKKEEELFTVDLLKQYLSHIDVQFDIYYKYRKIFDVQVGRMNKCFSDVLDMRQKVVQQVFPHYYERFKTDGVEHNIYIGESICPQYSFDPTYLQNLRLWQLQVMSELMCTHYRNNVQEAIPMDVTVLVFVYDTSLGIQFRMDEKRFDIDGSYNTRYEIIKKRLDKAHVKDTDERIVQPKKITIVFVSTNDLEEYKTYLCFGQKQGLFTAEIDQFEVEDLQGVSGLTALRIGVNLEFNIDSFDYDNLMHNFLRDHYLE</sequence>
<evidence type="ECO:0000313" key="1">
    <source>
        <dbReference type="EMBL" id="MTH29488.1"/>
    </source>
</evidence>
<dbReference type="RefSeq" id="WP_155035487.1">
    <property type="nucleotide sequence ID" value="NZ_JBHTIG010000038.1"/>
</dbReference>
<comment type="caution">
    <text evidence="1">The sequence shown here is derived from an EMBL/GenBank/DDBJ whole genome shotgun (WGS) entry which is preliminary data.</text>
</comment>
<protein>
    <recommendedName>
        <fullName evidence="3">GAF domain-containing protein</fullName>
    </recommendedName>
</protein>
<keyword evidence="2" id="KW-1185">Reference proteome</keyword>
<proteinExistence type="predicted"/>
<reference evidence="1 2" key="1">
    <citation type="journal article" date="2006" name="Int. J. Syst. Evol. Microbiol.">
        <title>Myroides pelagicus sp. nov., isolated from seawater in Thailand.</title>
        <authorList>
            <person name="Yoon J."/>
            <person name="Maneerat S."/>
            <person name="Kawai F."/>
            <person name="Yokota A."/>
        </authorList>
    </citation>
    <scope>NUCLEOTIDE SEQUENCE [LARGE SCALE GENOMIC DNA]</scope>
    <source>
        <strain evidence="1 2">SM1T</strain>
    </source>
</reference>
<dbReference type="EMBL" id="WMJY01000010">
    <property type="protein sequence ID" value="MTH29488.1"/>
    <property type="molecule type" value="Genomic_DNA"/>
</dbReference>
<evidence type="ECO:0000313" key="2">
    <source>
        <dbReference type="Proteomes" id="UP000488936"/>
    </source>
</evidence>
<evidence type="ECO:0008006" key="3">
    <source>
        <dbReference type="Google" id="ProtNLM"/>
    </source>
</evidence>
<dbReference type="Proteomes" id="UP000488936">
    <property type="component" value="Unassembled WGS sequence"/>
</dbReference>
<gene>
    <name evidence="1" type="ORF">GJV77_06065</name>
</gene>
<accession>A0A7K1GL08</accession>